<feature type="transmembrane region" description="Helical" evidence="3">
    <location>
        <begin position="71"/>
        <end position="92"/>
    </location>
</feature>
<feature type="domain" description="AMP-dependent synthetase/ligase" evidence="4">
    <location>
        <begin position="21"/>
        <end position="419"/>
    </location>
</feature>
<dbReference type="SUPFAM" id="SSF56801">
    <property type="entry name" value="Acetyl-CoA synthetase-like"/>
    <property type="match status" value="1"/>
</dbReference>
<sequence>MDEIQETGAVTTLVSRLMAYARSVPDKEAAGFVADPTDGEARFLTYSALDRESRRVAGLLQRDLSVGDRALLLYTPGAAFFPAFLGCLYAGVVPAVAPLPDGQRHRSDRLREMVHSVGASVLLTEASGAEEVDTWVSSFDAPLPVVVTDRDELLPEADAWADPGVGPDDVAFLQFTSGSTSAPRGVVVRHHNIIDNAEYMRRLSGAGSESRFGGWLPMHHDFGLLFLFLFPLCFGARTLHMSASAFLRRPHSWFRLIDRFGLDFSPSPNFGLDYCVRRITDEQTEGIDLSGWRSAFTGAEPVRAPTLRRFGERFGPLGFRPETFAPGYGLAEATLVATCDTRDLPPSVARVDPERLEKGEFHPVPAEELGREIVCCGDVEAGGEDMRLRIVDPGSRRVLPQGTVGEVWLRGSSVAHGYWNRPDSTDVTFRAATADGEEGFLRTGDLAALHEGKLYITGRIKEVIIYNGRNLYPHDLEAMARSADPLLENGYGAAFTVLGAEDKEEVVVVHEVRPRGADTERLEAALTRIQQFASREFGMVLGGTVLVRPGGVKRTTSGKIQRLEMRSDFLRGALKPLAARIHPTLGALVPDVYHGSRRSAG</sequence>
<keyword evidence="3" id="KW-0472">Membrane</keyword>
<dbReference type="InterPro" id="IPR045851">
    <property type="entry name" value="AMP-bd_C_sf"/>
</dbReference>
<evidence type="ECO:0000256" key="2">
    <source>
        <dbReference type="ARBA" id="ARBA00022598"/>
    </source>
</evidence>
<reference evidence="5 6" key="1">
    <citation type="submission" date="2023-07" db="EMBL/GenBank/DDBJ databases">
        <authorList>
            <person name="Girao M."/>
            <person name="Carvalho M.F."/>
        </authorList>
    </citation>
    <scope>NUCLEOTIDE SEQUENCE [LARGE SCALE GENOMIC DNA]</scope>
    <source>
        <strain evidence="5 6">66/93</strain>
    </source>
</reference>
<evidence type="ECO:0000313" key="5">
    <source>
        <dbReference type="EMBL" id="MEE2050036.1"/>
    </source>
</evidence>
<dbReference type="RefSeq" id="WP_330157278.1">
    <property type="nucleotide sequence ID" value="NZ_BAAAJA010000018.1"/>
</dbReference>
<dbReference type="EMBL" id="JAUUCC010000010">
    <property type="protein sequence ID" value="MEE2050036.1"/>
    <property type="molecule type" value="Genomic_DNA"/>
</dbReference>
<evidence type="ECO:0000256" key="1">
    <source>
        <dbReference type="ARBA" id="ARBA00006432"/>
    </source>
</evidence>
<accession>A0ABU7KL73</accession>
<keyword evidence="3" id="KW-0812">Transmembrane</keyword>
<dbReference type="Gene3D" id="3.40.50.12780">
    <property type="entry name" value="N-terminal domain of ligase-like"/>
    <property type="match status" value="1"/>
</dbReference>
<keyword evidence="3" id="KW-1133">Transmembrane helix</keyword>
<comment type="caution">
    <text evidence="5">The sequence shown here is derived from an EMBL/GenBank/DDBJ whole genome shotgun (WGS) entry which is preliminary data.</text>
</comment>
<dbReference type="PANTHER" id="PTHR22754">
    <property type="entry name" value="DISCO-INTERACTING PROTEIN 2 DIP2 -RELATED"/>
    <property type="match status" value="1"/>
</dbReference>
<dbReference type="PROSITE" id="PS00455">
    <property type="entry name" value="AMP_BINDING"/>
    <property type="match status" value="1"/>
</dbReference>
<comment type="similarity">
    <text evidence="1">Belongs to the ATP-dependent AMP-binding enzyme family.</text>
</comment>
<dbReference type="Pfam" id="PF00501">
    <property type="entry name" value="AMP-binding"/>
    <property type="match status" value="1"/>
</dbReference>
<dbReference type="CDD" id="cd05931">
    <property type="entry name" value="FAAL"/>
    <property type="match status" value="1"/>
</dbReference>
<evidence type="ECO:0000256" key="3">
    <source>
        <dbReference type="SAM" id="Phobius"/>
    </source>
</evidence>
<evidence type="ECO:0000259" key="4">
    <source>
        <dbReference type="Pfam" id="PF00501"/>
    </source>
</evidence>
<evidence type="ECO:0000313" key="6">
    <source>
        <dbReference type="Proteomes" id="UP001348641"/>
    </source>
</evidence>
<dbReference type="InterPro" id="IPR040097">
    <property type="entry name" value="FAAL/FAAC"/>
</dbReference>
<name>A0ABU7KL73_9ACTN</name>
<dbReference type="Gene3D" id="3.30.300.30">
    <property type="match status" value="1"/>
</dbReference>
<dbReference type="InterPro" id="IPR000873">
    <property type="entry name" value="AMP-dep_synth/lig_dom"/>
</dbReference>
<protein>
    <submittedName>
        <fullName evidence="5">Fatty acyl-AMP ligase</fullName>
    </submittedName>
</protein>
<gene>
    <name evidence="5" type="ORF">Q8A49_05940</name>
</gene>
<dbReference type="InterPro" id="IPR020845">
    <property type="entry name" value="AMP-binding_CS"/>
</dbReference>
<keyword evidence="2 5" id="KW-0436">Ligase</keyword>
<dbReference type="Proteomes" id="UP001348641">
    <property type="component" value="Unassembled WGS sequence"/>
</dbReference>
<dbReference type="InterPro" id="IPR042099">
    <property type="entry name" value="ANL_N_sf"/>
</dbReference>
<dbReference type="PANTHER" id="PTHR22754:SF32">
    <property type="entry name" value="DISCO-INTERACTING PROTEIN 2"/>
    <property type="match status" value="1"/>
</dbReference>
<dbReference type="GO" id="GO:0016874">
    <property type="term" value="F:ligase activity"/>
    <property type="evidence" value="ECO:0007669"/>
    <property type="project" value="UniProtKB-KW"/>
</dbReference>
<proteinExistence type="inferred from homology"/>
<organism evidence="5 6">
    <name type="scientific">Nocardiopsis tropica</name>
    <dbReference type="NCBI Taxonomy" id="109330"/>
    <lineage>
        <taxon>Bacteria</taxon>
        <taxon>Bacillati</taxon>
        <taxon>Actinomycetota</taxon>
        <taxon>Actinomycetes</taxon>
        <taxon>Streptosporangiales</taxon>
        <taxon>Nocardiopsidaceae</taxon>
        <taxon>Nocardiopsis</taxon>
    </lineage>
</organism>